<accession>A0A5E4Z2Q5</accession>
<dbReference type="AlphaFoldDB" id="A0A5E4Z2Q5"/>
<dbReference type="EMBL" id="CABPRW010000024">
    <property type="protein sequence ID" value="VVE55434.1"/>
    <property type="molecule type" value="Genomic_DNA"/>
</dbReference>
<proteinExistence type="predicted"/>
<sequence length="154" mass="16505">MKRDLGFAGACLIAEGDLGTLSHIATGNCNVSATRDQRHVVALDAPFCAIGLVLEVQDPRFSKGHGELAVAFDGPMNIQSAFVHQNIVLRTVECAQRTDCCRFGGAAHNTVDRIGRFARETSYFERGALDNLRPGSAVTRSGLYVKGLQVCVAP</sequence>
<dbReference type="Proteomes" id="UP000382577">
    <property type="component" value="Unassembled WGS sequence"/>
</dbReference>
<protein>
    <submittedName>
        <fullName evidence="1">Uncharacterized protein</fullName>
    </submittedName>
</protein>
<reference evidence="1 2" key="1">
    <citation type="submission" date="2019-08" db="EMBL/GenBank/DDBJ databases">
        <authorList>
            <person name="Peeters C."/>
        </authorList>
    </citation>
    <scope>NUCLEOTIDE SEQUENCE [LARGE SCALE GENOMIC DNA]</scope>
    <source>
        <strain evidence="1 2">LMG 31113</strain>
    </source>
</reference>
<organism evidence="1 2">
    <name type="scientific">Pandoraea fibrosis</name>
    <dbReference type="NCBI Taxonomy" id="1891094"/>
    <lineage>
        <taxon>Bacteria</taxon>
        <taxon>Pseudomonadati</taxon>
        <taxon>Pseudomonadota</taxon>
        <taxon>Betaproteobacteria</taxon>
        <taxon>Burkholderiales</taxon>
        <taxon>Burkholderiaceae</taxon>
        <taxon>Pandoraea</taxon>
    </lineage>
</organism>
<evidence type="ECO:0000313" key="1">
    <source>
        <dbReference type="EMBL" id="VVE55434.1"/>
    </source>
</evidence>
<gene>
    <name evidence="1" type="ORF">PFI31113_04978</name>
</gene>
<evidence type="ECO:0000313" key="2">
    <source>
        <dbReference type="Proteomes" id="UP000382577"/>
    </source>
</evidence>
<name>A0A5E4Z2Q5_9BURK</name>